<evidence type="ECO:0000256" key="2">
    <source>
        <dbReference type="ARBA" id="ARBA00008061"/>
    </source>
</evidence>
<dbReference type="Gene3D" id="3.20.20.80">
    <property type="entry name" value="Glycosidases"/>
    <property type="match status" value="1"/>
</dbReference>
<evidence type="ECO:0000256" key="4">
    <source>
        <dbReference type="ARBA" id="ARBA00023180"/>
    </source>
</evidence>
<evidence type="ECO:0000259" key="7">
    <source>
        <dbReference type="SMART" id="SM00642"/>
    </source>
</evidence>
<name>A0AAJ7WDN4_9HYME</name>
<keyword evidence="6" id="KW-0732">Signal</keyword>
<sequence>MLCFVGNMRAVILFSIIACLMVSAQAGGKSEKYSYLDLSLYQIYPRSFKDSDGDGIGDLRGIIENIDHFIEAKVDVIWSSPINPSPMIDFGYDISNFTDIDPVYGTLEDFRELVKAAHAKNLKVVIDFVPNHTSTKHPWFLKSLQGIEPYKDYFVWHEGKVLENGTRVPPNNWMSNIAGGAWEWRDERQAYYLHQFTVEEADLDFYNENVINEMKDVVRFWLKEGVDGLRVDAAMFLCEDLQFRDEPRSYETDDPTDKNYLAHIYTNNLLETYKVIQGWRDVMNEFDKDLIMTTEAYTDLNSTIKYYKYGADFPFNFKLITDVNKDSKAADFKNVVDSWMNNMPTGRTPNWVVGNHDRNRIAARFGPKRARAITMMTLLLPGIGVTYYGEEIGMTDAYISWEENQDPEGCLAGPEKYLSQTRDPERTPFQWDNSTAAGFSTNPKTWIKVNENYKTLNLAAEKKDENSVWTMYLKLATLKQSPNFKQTKLNTKLLSDNVFAFSREHKKYGSVYAVINFSEQEDIVDLSAFNNVPKKLYTYYATDGITSLPKTTIKDIKKVKVPATGFLVLIKPDSKFGVL</sequence>
<dbReference type="SMART" id="SM00642">
    <property type="entry name" value="Aamy"/>
    <property type="match status" value="1"/>
</dbReference>
<dbReference type="PANTHER" id="PTHR10357:SF179">
    <property type="entry name" value="NEUTRAL AND BASIC AMINO ACID TRANSPORT PROTEIN RBAT"/>
    <property type="match status" value="1"/>
</dbReference>
<proteinExistence type="inferred from homology"/>
<feature type="chain" id="PRO_5042515583" description="alpha-glucosidase" evidence="6">
    <location>
        <begin position="27"/>
        <end position="579"/>
    </location>
</feature>
<dbReference type="CDD" id="cd11328">
    <property type="entry name" value="AmyAc_maltase"/>
    <property type="match status" value="1"/>
</dbReference>
<dbReference type="GO" id="GO:0004558">
    <property type="term" value="F:alpha-1,4-glucosidase activity"/>
    <property type="evidence" value="ECO:0007669"/>
    <property type="project" value="UniProtKB-EC"/>
</dbReference>
<dbReference type="InterPro" id="IPR017853">
    <property type="entry name" value="GH"/>
</dbReference>
<dbReference type="InterPro" id="IPR006047">
    <property type="entry name" value="GH13_cat_dom"/>
</dbReference>
<reference evidence="9" key="1">
    <citation type="submission" date="2025-08" db="UniProtKB">
        <authorList>
            <consortium name="RefSeq"/>
        </authorList>
    </citation>
    <scope>IDENTIFICATION</scope>
    <source>
        <tissue evidence="9">Whole body</tissue>
    </source>
</reference>
<gene>
    <name evidence="9" type="primary">LOC108628839</name>
</gene>
<dbReference type="Gene3D" id="3.90.400.10">
    <property type="entry name" value="Oligo-1,6-glucosidase, Domain 2"/>
    <property type="match status" value="1"/>
</dbReference>
<keyword evidence="5" id="KW-0326">Glycosidase</keyword>
<keyword evidence="4" id="KW-0325">Glycoprotein</keyword>
<dbReference type="SUPFAM" id="SSF51445">
    <property type="entry name" value="(Trans)glycosidases"/>
    <property type="match status" value="1"/>
</dbReference>
<evidence type="ECO:0000313" key="8">
    <source>
        <dbReference type="Proteomes" id="UP000694925"/>
    </source>
</evidence>
<dbReference type="GO" id="GO:0005975">
    <property type="term" value="P:carbohydrate metabolic process"/>
    <property type="evidence" value="ECO:0007669"/>
    <property type="project" value="InterPro"/>
</dbReference>
<dbReference type="EC" id="3.2.1.20" evidence="3"/>
<evidence type="ECO:0000256" key="6">
    <source>
        <dbReference type="SAM" id="SignalP"/>
    </source>
</evidence>
<feature type="signal peptide" evidence="6">
    <location>
        <begin position="1"/>
        <end position="26"/>
    </location>
</feature>
<evidence type="ECO:0000256" key="3">
    <source>
        <dbReference type="ARBA" id="ARBA00012741"/>
    </source>
</evidence>
<dbReference type="InterPro" id="IPR045857">
    <property type="entry name" value="O16G_dom_2"/>
</dbReference>
<dbReference type="FunFam" id="3.90.400.10:FF:000001">
    <property type="entry name" value="Maltase A3, isoform A"/>
    <property type="match status" value="1"/>
</dbReference>
<keyword evidence="5" id="KW-0378">Hydrolase</keyword>
<dbReference type="Proteomes" id="UP000694925">
    <property type="component" value="Unplaced"/>
</dbReference>
<evidence type="ECO:0000313" key="9">
    <source>
        <dbReference type="RefSeq" id="XP_026672578.1"/>
    </source>
</evidence>
<feature type="domain" description="Glycosyl hydrolase family 13 catalytic" evidence="7">
    <location>
        <begin position="42"/>
        <end position="426"/>
    </location>
</feature>
<comment type="catalytic activity">
    <reaction evidence="1">
        <text>Hydrolysis of terminal, non-reducing (1-&gt;4)-linked alpha-D-glucose residues with release of alpha-D-glucose.</text>
        <dbReference type="EC" id="3.2.1.20"/>
    </reaction>
</comment>
<dbReference type="AlphaFoldDB" id="A0AAJ7WDN4"/>
<accession>A0AAJ7WDN4</accession>
<evidence type="ECO:0000256" key="1">
    <source>
        <dbReference type="ARBA" id="ARBA00001657"/>
    </source>
</evidence>
<dbReference type="GeneID" id="108628839"/>
<dbReference type="PANTHER" id="PTHR10357">
    <property type="entry name" value="ALPHA-AMYLASE FAMILY MEMBER"/>
    <property type="match status" value="1"/>
</dbReference>
<keyword evidence="8" id="KW-1185">Reference proteome</keyword>
<protein>
    <recommendedName>
        <fullName evidence="3">alpha-glucosidase</fullName>
        <ecNumber evidence="3">3.2.1.20</ecNumber>
    </recommendedName>
</protein>
<comment type="similarity">
    <text evidence="2">Belongs to the glycosyl hydrolase 13 family.</text>
</comment>
<dbReference type="RefSeq" id="XP_026672578.1">
    <property type="nucleotide sequence ID" value="XM_026816777.1"/>
</dbReference>
<organism evidence="8 9">
    <name type="scientific">Ceratina calcarata</name>
    <dbReference type="NCBI Taxonomy" id="156304"/>
    <lineage>
        <taxon>Eukaryota</taxon>
        <taxon>Metazoa</taxon>
        <taxon>Ecdysozoa</taxon>
        <taxon>Arthropoda</taxon>
        <taxon>Hexapoda</taxon>
        <taxon>Insecta</taxon>
        <taxon>Pterygota</taxon>
        <taxon>Neoptera</taxon>
        <taxon>Endopterygota</taxon>
        <taxon>Hymenoptera</taxon>
        <taxon>Apocrita</taxon>
        <taxon>Aculeata</taxon>
        <taxon>Apoidea</taxon>
        <taxon>Anthophila</taxon>
        <taxon>Apidae</taxon>
        <taxon>Ceratina</taxon>
        <taxon>Zadontomerus</taxon>
    </lineage>
</organism>
<dbReference type="Pfam" id="PF00128">
    <property type="entry name" value="Alpha-amylase"/>
    <property type="match status" value="1"/>
</dbReference>
<evidence type="ECO:0000256" key="5">
    <source>
        <dbReference type="ARBA" id="ARBA00023295"/>
    </source>
</evidence>